<feature type="chain" id="PRO_5025091398" description="S-protein homolog" evidence="6">
    <location>
        <begin position="22"/>
        <end position="130"/>
    </location>
</feature>
<sequence length="130" mass="15306">MNGSPITWLLSLMLLFLASEAGLFEPKVHVLIYNDLQNGTDLTIHCKSKNDDLGVHLLTYRNDYEFKFRPSILLDTWFYCSMQWNGTMHWFDIYTSKRDTCTFCLWNVRPEGPCLVEYKKVTCYSWNTNA</sequence>
<dbReference type="OMA" id="WSIYEAT"/>
<name>A0A0D2SD46_GOSRA</name>
<dbReference type="EMBL" id="CM001748">
    <property type="protein sequence ID" value="KJB61088.1"/>
    <property type="molecule type" value="Genomic_DNA"/>
</dbReference>
<evidence type="ECO:0000256" key="1">
    <source>
        <dbReference type="ARBA" id="ARBA00004613"/>
    </source>
</evidence>
<dbReference type="GO" id="GO:0060320">
    <property type="term" value="P:rejection of self pollen"/>
    <property type="evidence" value="ECO:0007669"/>
    <property type="project" value="UniProtKB-KW"/>
</dbReference>
<dbReference type="PANTHER" id="PTHR31232">
    <property type="match status" value="1"/>
</dbReference>
<accession>A0A0D2SD46</accession>
<evidence type="ECO:0000256" key="3">
    <source>
        <dbReference type="ARBA" id="ARBA00022471"/>
    </source>
</evidence>
<organism evidence="7 8">
    <name type="scientific">Gossypium raimondii</name>
    <name type="common">Peruvian cotton</name>
    <name type="synonym">Gossypium klotzschianum subsp. raimondii</name>
    <dbReference type="NCBI Taxonomy" id="29730"/>
    <lineage>
        <taxon>Eukaryota</taxon>
        <taxon>Viridiplantae</taxon>
        <taxon>Streptophyta</taxon>
        <taxon>Embryophyta</taxon>
        <taxon>Tracheophyta</taxon>
        <taxon>Spermatophyta</taxon>
        <taxon>Magnoliopsida</taxon>
        <taxon>eudicotyledons</taxon>
        <taxon>Gunneridae</taxon>
        <taxon>Pentapetalae</taxon>
        <taxon>rosids</taxon>
        <taxon>malvids</taxon>
        <taxon>Malvales</taxon>
        <taxon>Malvaceae</taxon>
        <taxon>Malvoideae</taxon>
        <taxon>Gossypium</taxon>
    </lineage>
</organism>
<evidence type="ECO:0000256" key="2">
    <source>
        <dbReference type="ARBA" id="ARBA00005581"/>
    </source>
</evidence>
<dbReference type="AlphaFoldDB" id="A0A0D2SD46"/>
<evidence type="ECO:0000256" key="4">
    <source>
        <dbReference type="ARBA" id="ARBA00022525"/>
    </source>
</evidence>
<reference evidence="7 8" key="1">
    <citation type="journal article" date="2012" name="Nature">
        <title>Repeated polyploidization of Gossypium genomes and the evolution of spinnable cotton fibres.</title>
        <authorList>
            <person name="Paterson A.H."/>
            <person name="Wendel J.F."/>
            <person name="Gundlach H."/>
            <person name="Guo H."/>
            <person name="Jenkins J."/>
            <person name="Jin D."/>
            <person name="Llewellyn D."/>
            <person name="Showmaker K.C."/>
            <person name="Shu S."/>
            <person name="Udall J."/>
            <person name="Yoo M.J."/>
            <person name="Byers R."/>
            <person name="Chen W."/>
            <person name="Doron-Faigenboim A."/>
            <person name="Duke M.V."/>
            <person name="Gong L."/>
            <person name="Grimwood J."/>
            <person name="Grover C."/>
            <person name="Grupp K."/>
            <person name="Hu G."/>
            <person name="Lee T.H."/>
            <person name="Li J."/>
            <person name="Lin L."/>
            <person name="Liu T."/>
            <person name="Marler B.S."/>
            <person name="Page J.T."/>
            <person name="Roberts A.W."/>
            <person name="Romanel E."/>
            <person name="Sanders W.S."/>
            <person name="Szadkowski E."/>
            <person name="Tan X."/>
            <person name="Tang H."/>
            <person name="Xu C."/>
            <person name="Wang J."/>
            <person name="Wang Z."/>
            <person name="Zhang D."/>
            <person name="Zhang L."/>
            <person name="Ashrafi H."/>
            <person name="Bedon F."/>
            <person name="Bowers J.E."/>
            <person name="Brubaker C.L."/>
            <person name="Chee P.W."/>
            <person name="Das S."/>
            <person name="Gingle A.R."/>
            <person name="Haigler C.H."/>
            <person name="Harker D."/>
            <person name="Hoffmann L.V."/>
            <person name="Hovav R."/>
            <person name="Jones D.C."/>
            <person name="Lemke C."/>
            <person name="Mansoor S."/>
            <person name="ur Rahman M."/>
            <person name="Rainville L.N."/>
            <person name="Rambani A."/>
            <person name="Reddy U.K."/>
            <person name="Rong J.K."/>
            <person name="Saranga Y."/>
            <person name="Scheffler B.E."/>
            <person name="Scheffler J.A."/>
            <person name="Stelly D.M."/>
            <person name="Triplett B.A."/>
            <person name="Van Deynze A."/>
            <person name="Vaslin M.F."/>
            <person name="Waghmare V.N."/>
            <person name="Walford S.A."/>
            <person name="Wright R.J."/>
            <person name="Zaki E.A."/>
            <person name="Zhang T."/>
            <person name="Dennis E.S."/>
            <person name="Mayer K.F."/>
            <person name="Peterson D.G."/>
            <person name="Rokhsar D.S."/>
            <person name="Wang X."/>
            <person name="Schmutz J."/>
        </authorList>
    </citation>
    <scope>NUCLEOTIDE SEQUENCE [LARGE SCALE GENOMIC DNA]</scope>
</reference>
<dbReference type="InterPro" id="IPR010264">
    <property type="entry name" value="Self-incomp_S1"/>
</dbReference>
<keyword evidence="5 6" id="KW-0732">Signal</keyword>
<protein>
    <recommendedName>
        <fullName evidence="6">S-protein homolog</fullName>
    </recommendedName>
</protein>
<keyword evidence="4 6" id="KW-0964">Secreted</keyword>
<comment type="similarity">
    <text evidence="2 6">Belongs to the plant self-incompatibility (S1) protein family.</text>
</comment>
<feature type="signal peptide" evidence="6">
    <location>
        <begin position="1"/>
        <end position="21"/>
    </location>
</feature>
<evidence type="ECO:0000256" key="6">
    <source>
        <dbReference type="RuleBase" id="RU367044"/>
    </source>
</evidence>
<dbReference type="Gramene" id="KJB61088">
    <property type="protein sequence ID" value="KJB61088"/>
    <property type="gene ID" value="B456_009G339900"/>
</dbReference>
<comment type="subcellular location">
    <subcellularLocation>
        <location evidence="1 6">Secreted</location>
    </subcellularLocation>
</comment>
<keyword evidence="3 6" id="KW-0713">Self-incompatibility</keyword>
<dbReference type="eggNOG" id="ENOG502S7CQ">
    <property type="taxonomic scope" value="Eukaryota"/>
</dbReference>
<dbReference type="GO" id="GO:0005576">
    <property type="term" value="C:extracellular region"/>
    <property type="evidence" value="ECO:0007669"/>
    <property type="project" value="UniProtKB-SubCell"/>
</dbReference>
<proteinExistence type="inferred from homology"/>
<evidence type="ECO:0000256" key="5">
    <source>
        <dbReference type="ARBA" id="ARBA00022729"/>
    </source>
</evidence>
<evidence type="ECO:0000313" key="8">
    <source>
        <dbReference type="Proteomes" id="UP000032304"/>
    </source>
</evidence>
<dbReference type="Proteomes" id="UP000032304">
    <property type="component" value="Chromosome 9"/>
</dbReference>
<dbReference type="PANTHER" id="PTHR31232:SF43">
    <property type="entry name" value="S-PROTEIN HOMOLOG 29-RELATED"/>
    <property type="match status" value="1"/>
</dbReference>
<dbReference type="Pfam" id="PF05938">
    <property type="entry name" value="Self-incomp_S1"/>
    <property type="match status" value="1"/>
</dbReference>
<evidence type="ECO:0000313" key="7">
    <source>
        <dbReference type="EMBL" id="KJB61088.1"/>
    </source>
</evidence>
<keyword evidence="8" id="KW-1185">Reference proteome</keyword>
<gene>
    <name evidence="7" type="ORF">B456_009G339900</name>
</gene>